<feature type="region of interest" description="Disordered" evidence="2">
    <location>
        <begin position="632"/>
        <end position="659"/>
    </location>
</feature>
<evidence type="ECO:0000256" key="2">
    <source>
        <dbReference type="SAM" id="MobiDB-lite"/>
    </source>
</evidence>
<dbReference type="KEGG" id="bfo:118403162"/>
<feature type="compositionally biased region" description="Polar residues" evidence="2">
    <location>
        <begin position="519"/>
        <end position="545"/>
    </location>
</feature>
<dbReference type="OMA" id="VNINTMN"/>
<dbReference type="GO" id="GO:1905515">
    <property type="term" value="P:non-motile cilium assembly"/>
    <property type="evidence" value="ECO:0000318"/>
    <property type="project" value="GO_Central"/>
</dbReference>
<dbReference type="GO" id="GO:0031122">
    <property type="term" value="P:cytoplasmic microtubule organization"/>
    <property type="evidence" value="ECO:0000318"/>
    <property type="project" value="GO_Central"/>
</dbReference>
<dbReference type="GO" id="GO:0034451">
    <property type="term" value="C:centriolar satellite"/>
    <property type="evidence" value="ECO:0000318"/>
    <property type="project" value="GO_Central"/>
</dbReference>
<gene>
    <name evidence="4" type="primary">LOC118403162</name>
</gene>
<dbReference type="Proteomes" id="UP000001554">
    <property type="component" value="Chromosome 16"/>
</dbReference>
<sequence length="721" mass="81233">MESSSETLKQQFASLQEQQKKKMQRLKERKQQLKKEQEKGDDEKPIQASMYVEDDMGLQLSGPPAKNDIMYAEEQMTNLKDQVRELRDENGRLYKLLSERDYEVRQIRKKMEKERALLTGGTGGVASEAAATKIVDLSKKNRELTAELESGKTKMTQLSRKVQDLEKQLKAAVAQARAAARDEKASPRQVTLSLEEEKDLEADAKALKDKLTQTTSKLLETKNEVSMLKQELKVANKVLEKEVGEGVNIQALLKDSSGFRGRSQQILSLQKKVSELKSQLGMQTTRSGSGLSLEEQFMGTATRATNYSDKNRDRIRQLERDRKEATEKAQAEKEALEADYSKMKDRFDASKARNKVLANEVKSLKDQLAVLLDKGKNDDELITALMNQQEQMQKLLEQTTKKQQEYQQQQQAEVTQIITKNMQDQNIVDQLKAIVAQKEGQVKALEEEIREIRDHRMQAMQGGHVSPARRPPSRSTPSDLHGNRPPSRSTPSDLHGNRPPSAHHGLGSSMSGSHGNVMRPSSSEAFYLNSQNQNGRGSRTGSAPGQVSVKGATIIRPATDSDLKVRDIEVQLQEQRTVCQAAQVERDKLLELVQVLHNRLDEAEQKATEADSQLTQHRQRNVQLEKQLGKAKLENKGSPKKGRTVRDSVGQGDIKPGPEDIEEMEVQLSIQQDENEALKAALQSTLKAKEEDLKFYRTIMDQTKQIFLQGLREHRQRGATS</sequence>
<dbReference type="GeneID" id="118403162"/>
<dbReference type="InterPro" id="IPR038929">
    <property type="entry name" value="CCDC13"/>
</dbReference>
<reference evidence="3" key="1">
    <citation type="journal article" date="2020" name="Nat. Ecol. Evol.">
        <title>Deeply conserved synteny resolves early events in vertebrate evolution.</title>
        <authorList>
            <person name="Simakov O."/>
            <person name="Marletaz F."/>
            <person name="Yue J.X."/>
            <person name="O'Connell B."/>
            <person name="Jenkins J."/>
            <person name="Brandt A."/>
            <person name="Calef R."/>
            <person name="Tung C.H."/>
            <person name="Huang T.K."/>
            <person name="Schmutz J."/>
            <person name="Satoh N."/>
            <person name="Yu J.K."/>
            <person name="Putnam N.H."/>
            <person name="Green R.E."/>
            <person name="Rokhsar D.S."/>
        </authorList>
    </citation>
    <scope>NUCLEOTIDE SEQUENCE [LARGE SCALE GENOMIC DNA]</scope>
    <source>
        <strain evidence="3">S238N-H82</strain>
    </source>
</reference>
<evidence type="ECO:0000313" key="4">
    <source>
        <dbReference type="RefSeq" id="XP_035657598.1"/>
    </source>
</evidence>
<dbReference type="PANTHER" id="PTHR31935">
    <property type="entry name" value="COILED-COIL DOMAIN-CONTAINING PROTEIN 13"/>
    <property type="match status" value="1"/>
</dbReference>
<evidence type="ECO:0000313" key="3">
    <source>
        <dbReference type="Proteomes" id="UP000001554"/>
    </source>
</evidence>
<dbReference type="RefSeq" id="XP_035657598.1">
    <property type="nucleotide sequence ID" value="XM_035801705.1"/>
</dbReference>
<feature type="compositionally biased region" description="Basic and acidic residues" evidence="2">
    <location>
        <begin position="25"/>
        <end position="45"/>
    </location>
</feature>
<feature type="compositionally biased region" description="Low complexity" evidence="2">
    <location>
        <begin position="503"/>
        <end position="515"/>
    </location>
</feature>
<dbReference type="PANTHER" id="PTHR31935:SF1">
    <property type="entry name" value="COILED-COIL DOMAIN-CONTAINING PROTEIN 13"/>
    <property type="match status" value="1"/>
</dbReference>
<protein>
    <submittedName>
        <fullName evidence="4">Coiled-coil domain-containing protein 13-like isoform X1</fullName>
    </submittedName>
</protein>
<dbReference type="AlphaFoldDB" id="A0A9J7KGA9"/>
<feature type="region of interest" description="Disordered" evidence="2">
    <location>
        <begin position="1"/>
        <end position="46"/>
    </location>
</feature>
<evidence type="ECO:0000256" key="1">
    <source>
        <dbReference type="SAM" id="Coils"/>
    </source>
</evidence>
<proteinExistence type="predicted"/>
<feature type="coiled-coil region" evidence="1">
    <location>
        <begin position="127"/>
        <end position="238"/>
    </location>
</feature>
<feature type="region of interest" description="Disordered" evidence="2">
    <location>
        <begin position="459"/>
        <end position="554"/>
    </location>
</feature>
<reference evidence="4" key="2">
    <citation type="submission" date="2025-08" db="UniProtKB">
        <authorList>
            <consortium name="RefSeq"/>
        </authorList>
    </citation>
    <scope>IDENTIFICATION</scope>
    <source>
        <strain evidence="4">S238N-H82</strain>
        <tissue evidence="4">Testes</tissue>
    </source>
</reference>
<keyword evidence="3" id="KW-1185">Reference proteome</keyword>
<organism evidence="3 4">
    <name type="scientific">Branchiostoma floridae</name>
    <name type="common">Florida lancelet</name>
    <name type="synonym">Amphioxus</name>
    <dbReference type="NCBI Taxonomy" id="7739"/>
    <lineage>
        <taxon>Eukaryota</taxon>
        <taxon>Metazoa</taxon>
        <taxon>Chordata</taxon>
        <taxon>Cephalochordata</taxon>
        <taxon>Leptocardii</taxon>
        <taxon>Amphioxiformes</taxon>
        <taxon>Branchiostomatidae</taxon>
        <taxon>Branchiostoma</taxon>
    </lineage>
</organism>
<accession>A0A9J7KGA9</accession>
<feature type="compositionally biased region" description="Polar residues" evidence="2">
    <location>
        <begin position="1"/>
        <end position="14"/>
    </location>
</feature>
<feature type="coiled-coil region" evidence="1">
    <location>
        <begin position="69"/>
        <end position="96"/>
    </location>
</feature>
<dbReference type="OrthoDB" id="10258312at2759"/>
<name>A0A9J7KGA9_BRAFL</name>
<keyword evidence="1" id="KW-0175">Coiled coil</keyword>